<name>A0AAJ4XNN5_9BASI</name>
<reference evidence="2" key="1">
    <citation type="submission" date="2023-10" db="EMBL/GenBank/DDBJ databases">
        <authorList>
            <person name="Guldener U."/>
        </authorList>
    </citation>
    <scope>NUCLEOTIDE SEQUENCE</scope>
    <source>
        <strain evidence="2">Mp4</strain>
    </source>
</reference>
<keyword evidence="3" id="KW-1185">Reference proteome</keyword>
<sequence length="117" mass="12890">MGKPTNPMQQKKGSGVAQKQRRSTDNSKKQKGPRGHALPKLWSATRRFLWSHLHAQGKPNPQSGRAGNGEFGAAEHQADARLAKWEKLDIHEDVVAESLLHCCSACRQMVAQVGEVL</sequence>
<dbReference type="AlphaFoldDB" id="A0AAJ4XNN5"/>
<evidence type="ECO:0000256" key="1">
    <source>
        <dbReference type="SAM" id="MobiDB-lite"/>
    </source>
</evidence>
<feature type="region of interest" description="Disordered" evidence="1">
    <location>
        <begin position="1"/>
        <end position="77"/>
    </location>
</feature>
<protein>
    <submittedName>
        <fullName evidence="2">Uncharacterized protein</fullName>
    </submittedName>
</protein>
<gene>
    <name evidence="2" type="ORF">MEPE_04339</name>
</gene>
<feature type="compositionally biased region" description="Polar residues" evidence="1">
    <location>
        <begin position="1"/>
        <end position="12"/>
    </location>
</feature>
<comment type="caution">
    <text evidence="2">The sequence shown here is derived from an EMBL/GenBank/DDBJ whole genome shotgun (WGS) entry which is preliminary data.</text>
</comment>
<dbReference type="Proteomes" id="UP001294444">
    <property type="component" value="Unassembled WGS sequence"/>
</dbReference>
<evidence type="ECO:0000313" key="2">
    <source>
        <dbReference type="EMBL" id="SNX85630.1"/>
    </source>
</evidence>
<dbReference type="EMBL" id="OAPG01000010">
    <property type="protein sequence ID" value="SNX85630.1"/>
    <property type="molecule type" value="Genomic_DNA"/>
</dbReference>
<organism evidence="2 3">
    <name type="scientific">Melanopsichium pennsylvanicum</name>
    <dbReference type="NCBI Taxonomy" id="63383"/>
    <lineage>
        <taxon>Eukaryota</taxon>
        <taxon>Fungi</taxon>
        <taxon>Dikarya</taxon>
        <taxon>Basidiomycota</taxon>
        <taxon>Ustilaginomycotina</taxon>
        <taxon>Ustilaginomycetes</taxon>
        <taxon>Ustilaginales</taxon>
        <taxon>Ustilaginaceae</taxon>
        <taxon>Melanopsichium</taxon>
    </lineage>
</organism>
<evidence type="ECO:0000313" key="3">
    <source>
        <dbReference type="Proteomes" id="UP001294444"/>
    </source>
</evidence>
<proteinExistence type="predicted"/>
<accession>A0AAJ4XNN5</accession>